<feature type="region of interest" description="Disordered" evidence="1">
    <location>
        <begin position="1"/>
        <end position="56"/>
    </location>
</feature>
<keyword evidence="3" id="KW-1185">Reference proteome</keyword>
<gene>
    <name evidence="2" type="ORF">GUJ93_ZPchr0009g1201</name>
</gene>
<proteinExistence type="predicted"/>
<reference evidence="2" key="1">
    <citation type="journal article" date="2021" name="bioRxiv">
        <title>Whole Genome Assembly and Annotation of Northern Wild Rice, Zizania palustris L., Supports a Whole Genome Duplication in the Zizania Genus.</title>
        <authorList>
            <person name="Haas M."/>
            <person name="Kono T."/>
            <person name="Macchietto M."/>
            <person name="Millas R."/>
            <person name="McGilp L."/>
            <person name="Shao M."/>
            <person name="Duquette J."/>
            <person name="Hirsch C.N."/>
            <person name="Kimball J."/>
        </authorList>
    </citation>
    <scope>NUCLEOTIDE SEQUENCE</scope>
    <source>
        <tissue evidence="2">Fresh leaf tissue</tissue>
    </source>
</reference>
<comment type="caution">
    <text evidence="2">The sequence shown here is derived from an EMBL/GenBank/DDBJ whole genome shotgun (WGS) entry which is preliminary data.</text>
</comment>
<organism evidence="2 3">
    <name type="scientific">Zizania palustris</name>
    <name type="common">Northern wild rice</name>
    <dbReference type="NCBI Taxonomy" id="103762"/>
    <lineage>
        <taxon>Eukaryota</taxon>
        <taxon>Viridiplantae</taxon>
        <taxon>Streptophyta</taxon>
        <taxon>Embryophyta</taxon>
        <taxon>Tracheophyta</taxon>
        <taxon>Spermatophyta</taxon>
        <taxon>Magnoliopsida</taxon>
        <taxon>Liliopsida</taxon>
        <taxon>Poales</taxon>
        <taxon>Poaceae</taxon>
        <taxon>BOP clade</taxon>
        <taxon>Oryzoideae</taxon>
        <taxon>Oryzeae</taxon>
        <taxon>Zizaniinae</taxon>
        <taxon>Zizania</taxon>
    </lineage>
</organism>
<dbReference type="EMBL" id="JAAALK010000289">
    <property type="protein sequence ID" value="KAG8051141.1"/>
    <property type="molecule type" value="Genomic_DNA"/>
</dbReference>
<evidence type="ECO:0000313" key="2">
    <source>
        <dbReference type="EMBL" id="KAG8051141.1"/>
    </source>
</evidence>
<name>A0A8J5S770_ZIZPA</name>
<reference evidence="2" key="2">
    <citation type="submission" date="2021-02" db="EMBL/GenBank/DDBJ databases">
        <authorList>
            <person name="Kimball J.A."/>
            <person name="Haas M.W."/>
            <person name="Macchietto M."/>
            <person name="Kono T."/>
            <person name="Duquette J."/>
            <person name="Shao M."/>
        </authorList>
    </citation>
    <scope>NUCLEOTIDE SEQUENCE</scope>
    <source>
        <tissue evidence="2">Fresh leaf tissue</tissue>
    </source>
</reference>
<evidence type="ECO:0000256" key="1">
    <source>
        <dbReference type="SAM" id="MobiDB-lite"/>
    </source>
</evidence>
<protein>
    <submittedName>
        <fullName evidence="2">Uncharacterized protein</fullName>
    </submittedName>
</protein>
<dbReference type="Proteomes" id="UP000729402">
    <property type="component" value="Unassembled WGS sequence"/>
</dbReference>
<accession>A0A8J5S770</accession>
<feature type="compositionally biased region" description="Basic and acidic residues" evidence="1">
    <location>
        <begin position="40"/>
        <end position="56"/>
    </location>
</feature>
<sequence length="80" mass="8624">MVVWSHAATAGMEGDRGVLQSGGREPRRRRERGSCAAAAVKREPRRQEEGSHTAAGREDVQAIFGAREAKLEIVIVCHGG</sequence>
<dbReference type="AlphaFoldDB" id="A0A8J5S770"/>
<evidence type="ECO:0000313" key="3">
    <source>
        <dbReference type="Proteomes" id="UP000729402"/>
    </source>
</evidence>